<evidence type="ECO:0000313" key="6">
    <source>
        <dbReference type="Proteomes" id="UP000605784"/>
    </source>
</evidence>
<evidence type="ECO:0000256" key="3">
    <source>
        <dbReference type="ARBA" id="ARBA00022723"/>
    </source>
</evidence>
<comment type="cofactor">
    <cofactor evidence="1">
        <name>Zn(2+)</name>
        <dbReference type="ChEBI" id="CHEBI:29105"/>
    </cofactor>
</comment>
<dbReference type="Proteomes" id="UP000605784">
    <property type="component" value="Unassembled WGS sequence"/>
</dbReference>
<dbReference type="InterPro" id="IPR013785">
    <property type="entry name" value="Aldolase_TIM"/>
</dbReference>
<dbReference type="GO" id="GO:0046872">
    <property type="term" value="F:metal ion binding"/>
    <property type="evidence" value="ECO:0007669"/>
    <property type="project" value="UniProtKB-KW"/>
</dbReference>
<dbReference type="AlphaFoldDB" id="A0A830GID0"/>
<reference evidence="5" key="2">
    <citation type="submission" date="2020-09" db="EMBL/GenBank/DDBJ databases">
        <authorList>
            <person name="Sun Q."/>
            <person name="Ohkuma M."/>
        </authorList>
    </citation>
    <scope>NUCLEOTIDE SEQUENCE</scope>
    <source>
        <strain evidence="5">JCM 17820</strain>
    </source>
</reference>
<keyword evidence="3" id="KW-0479">Metal-binding</keyword>
<dbReference type="PANTHER" id="PTHR37418">
    <property type="entry name" value="3-KETO-5-AMINOHEXANOATE CLEAVAGE ENZYME-RELATED"/>
    <property type="match status" value="1"/>
</dbReference>
<organism evidence="5 6">
    <name type="scientific">Haloarcula pellucida</name>
    <dbReference type="NCBI Taxonomy" id="1427151"/>
    <lineage>
        <taxon>Archaea</taxon>
        <taxon>Methanobacteriati</taxon>
        <taxon>Methanobacteriota</taxon>
        <taxon>Stenosarchaea group</taxon>
        <taxon>Halobacteria</taxon>
        <taxon>Halobacteriales</taxon>
        <taxon>Haloarculaceae</taxon>
        <taxon>Haloarcula</taxon>
    </lineage>
</organism>
<reference evidence="5" key="1">
    <citation type="journal article" date="2014" name="Int. J. Syst. Evol. Microbiol.">
        <title>Complete genome sequence of Corynebacterium casei LMG S-19264T (=DSM 44701T), isolated from a smear-ripened cheese.</title>
        <authorList>
            <consortium name="US DOE Joint Genome Institute (JGI-PGF)"/>
            <person name="Walter F."/>
            <person name="Albersmeier A."/>
            <person name="Kalinowski J."/>
            <person name="Ruckert C."/>
        </authorList>
    </citation>
    <scope>NUCLEOTIDE SEQUENCE</scope>
    <source>
        <strain evidence="5">JCM 17820</strain>
    </source>
</reference>
<dbReference type="Gene3D" id="3.20.20.70">
    <property type="entry name" value="Aldolase class I"/>
    <property type="match status" value="1"/>
</dbReference>
<accession>A0A830GID0</accession>
<proteinExistence type="predicted"/>
<dbReference type="PANTHER" id="PTHR37418:SF2">
    <property type="entry name" value="3-KETO-5-AMINOHEXANOATE CLEAVAGE ENZYME"/>
    <property type="match status" value="1"/>
</dbReference>
<comment type="caution">
    <text evidence="5">The sequence shown here is derived from an EMBL/GenBank/DDBJ whole genome shotgun (WGS) entry which is preliminary data.</text>
</comment>
<name>A0A830GID0_9EURY</name>
<keyword evidence="4" id="KW-0862">Zinc</keyword>
<evidence type="ECO:0000256" key="1">
    <source>
        <dbReference type="ARBA" id="ARBA00001947"/>
    </source>
</evidence>
<sequence length="290" mass="31302">MTYDDYIRGHETILGVAPTGYRYSTDVNDSLPVTPEDVAEQVYESASFGATLAHLHGRGADGDPAPSRLPAFGSAVRDLCQDDVLVEYAVEPACSAGDFLTIIDEGPAPDLASVRVGPAQYGYRDGSETSRRDVDRLVEELVKRDIRPNLLVTNGRDLQEVFRLLEQSALDDPPVLTLLFGAGDGTVATPMTVVSLLDAAPERATCLVRATGPNQYPLTAMAFFLGAHPVVGMEDNLFVAPETPVERNAQLVRQAAERARYSLRDVATPSAARRLLGLSSLETEDNDIEV</sequence>
<keyword evidence="2" id="KW-0808">Transferase</keyword>
<protein>
    <submittedName>
        <fullName evidence="5">3-keto-5-aminohexanoate cleavage protein</fullName>
    </submittedName>
</protein>
<dbReference type="RefSeq" id="WP_188994703.1">
    <property type="nucleotide sequence ID" value="NZ_BMOU01000001.1"/>
</dbReference>
<dbReference type="Pfam" id="PF05853">
    <property type="entry name" value="BKACE"/>
    <property type="match status" value="1"/>
</dbReference>
<keyword evidence="6" id="KW-1185">Reference proteome</keyword>
<dbReference type="EMBL" id="BMOU01000001">
    <property type="protein sequence ID" value="GGN88223.1"/>
    <property type="molecule type" value="Genomic_DNA"/>
</dbReference>
<dbReference type="InterPro" id="IPR008567">
    <property type="entry name" value="BKACE"/>
</dbReference>
<evidence type="ECO:0000256" key="4">
    <source>
        <dbReference type="ARBA" id="ARBA00022833"/>
    </source>
</evidence>
<dbReference type="GO" id="GO:0043720">
    <property type="term" value="F:3-keto-5-aminohexanoate cleavage activity"/>
    <property type="evidence" value="ECO:0007669"/>
    <property type="project" value="InterPro"/>
</dbReference>
<evidence type="ECO:0000313" key="5">
    <source>
        <dbReference type="EMBL" id="GGN88223.1"/>
    </source>
</evidence>
<gene>
    <name evidence="5" type="ORF">GCM10009030_07720</name>
</gene>
<evidence type="ECO:0000256" key="2">
    <source>
        <dbReference type="ARBA" id="ARBA00022679"/>
    </source>
</evidence>